<evidence type="ECO:0000313" key="3">
    <source>
        <dbReference type="Proteomes" id="UP001321542"/>
    </source>
</evidence>
<evidence type="ECO:0000313" key="2">
    <source>
        <dbReference type="EMBL" id="BBC34474.1"/>
    </source>
</evidence>
<reference evidence="2 3" key="1">
    <citation type="journal article" date="2010" name="ChemBioChem">
        <title>Cloning and characterization of the biosynthetic gene cluster of 16-membered macrolide antibiotic FD-891: involvement of a dual functional cytochrome P450 monooxygenase catalyzing epoxidation and hydroxylation.</title>
        <authorList>
            <person name="Kudo F."/>
            <person name="Motegi A."/>
            <person name="Mizoue K."/>
            <person name="Eguchi T."/>
        </authorList>
    </citation>
    <scope>NUCLEOTIDE SEQUENCE [LARGE SCALE GENOMIC DNA]</scope>
    <source>
        <strain evidence="2 3">A-8890</strain>
    </source>
</reference>
<reference evidence="2 3" key="2">
    <citation type="journal article" date="2023" name="ChemBioChem">
        <title>Acyltransferase Domain Exchange between Two Independent Type I Polyketide Synthases in the Same Producer Strain of Macrolide Antibiotics.</title>
        <authorList>
            <person name="Kudo F."/>
            <person name="Kishikawa K."/>
            <person name="Tsuboi K."/>
            <person name="Kido T."/>
            <person name="Usui T."/>
            <person name="Hashimoto J."/>
            <person name="Shin-Ya K."/>
            <person name="Miyanaga A."/>
            <person name="Eguchi T."/>
        </authorList>
    </citation>
    <scope>NUCLEOTIDE SEQUENCE [LARGE SCALE GENOMIC DNA]</scope>
    <source>
        <strain evidence="2 3">A-8890</strain>
    </source>
</reference>
<evidence type="ECO:0000256" key="1">
    <source>
        <dbReference type="SAM" id="SignalP"/>
    </source>
</evidence>
<name>A0ABM7FEF5_9ACTN</name>
<accession>A0ABM7FEF5</accession>
<proteinExistence type="predicted"/>
<dbReference type="EMBL" id="AP018448">
    <property type="protein sequence ID" value="BBC34474.1"/>
    <property type="molecule type" value="Genomic_DNA"/>
</dbReference>
<feature type="signal peptide" evidence="1">
    <location>
        <begin position="1"/>
        <end position="19"/>
    </location>
</feature>
<protein>
    <recommendedName>
        <fullName evidence="4">Carboxypeptidase regulatory-like domain-containing protein</fullName>
    </recommendedName>
</protein>
<dbReference type="RefSeq" id="WP_286254412.1">
    <property type="nucleotide sequence ID" value="NZ_AP018448.1"/>
</dbReference>
<evidence type="ECO:0008006" key="4">
    <source>
        <dbReference type="Google" id="ProtNLM"/>
    </source>
</evidence>
<sequence length="536" mass="57755">MTVGAVLFSTLAIPGTAHAEAPTIKSAASDQDDWSVIDVNLGYSTEIDKITAKLRPLGSAETDTPVATITDFTKQQAGATDGTWASSPVHLDTLGEYTIDIEATNTAGETTAQQNVGVLRYVKQPLFKDFSVTPTEPNVENKIVTAAGDLVFRDPSTRETAPAPGASVIVSLPGLSQETVTTNEAGHFSLAREVTQNGTAWARYQSDDGPASSPRIDITPQYAPTRFVLDKTSFHVTAGDEVPVTGKLEYQIGSEWKPLAGIPVELDYKYGSITDPAEATTDTNGRFSLVKRPYGDNTYEVAFPPYPIHSWLKRPAAVDVSIKVTSTTKFTEFTASMDQMAQLSVTGRLALVGDYDDSQVKVDVQWSADGSTGWSTKKTIKTTFGSQFSAEGIETVGDGYFRLRYAGSTTKDIKGAISKAVRKNRALVRVKGANASPEPVRKGRALTVTGVLQEAKPASTPGWNDWKGYGAKTVQIIFRPKGEKTWYLMGTVKTKANGSFSKSFKAQLDGTWVPAFLKPDSKHYAGAGAEDYVDVR</sequence>
<gene>
    <name evidence="2" type="ORF">SGFS_057680</name>
</gene>
<organism evidence="2 3">
    <name type="scientific">Streptomyces graminofaciens</name>
    <dbReference type="NCBI Taxonomy" id="68212"/>
    <lineage>
        <taxon>Bacteria</taxon>
        <taxon>Bacillati</taxon>
        <taxon>Actinomycetota</taxon>
        <taxon>Actinomycetes</taxon>
        <taxon>Kitasatosporales</taxon>
        <taxon>Streptomycetaceae</taxon>
        <taxon>Streptomyces</taxon>
    </lineage>
</organism>
<feature type="chain" id="PRO_5045114421" description="Carboxypeptidase regulatory-like domain-containing protein" evidence="1">
    <location>
        <begin position="20"/>
        <end position="536"/>
    </location>
</feature>
<keyword evidence="1" id="KW-0732">Signal</keyword>
<dbReference type="Proteomes" id="UP001321542">
    <property type="component" value="Chromosome"/>
</dbReference>
<keyword evidence="3" id="KW-1185">Reference proteome</keyword>